<gene>
    <name evidence="1" type="ORF">V7S98_08220</name>
</gene>
<dbReference type="Proteomes" id="UP001380290">
    <property type="component" value="Unassembled WGS sequence"/>
</dbReference>
<protein>
    <submittedName>
        <fullName evidence="1">Lipid II-degrading bacteriocin</fullName>
    </submittedName>
</protein>
<organism evidence="1 2">
    <name type="scientific">Pseudomonas farsensis</name>
    <dbReference type="NCBI Taxonomy" id="2745492"/>
    <lineage>
        <taxon>Bacteria</taxon>
        <taxon>Pseudomonadati</taxon>
        <taxon>Pseudomonadota</taxon>
        <taxon>Gammaproteobacteria</taxon>
        <taxon>Pseudomonadales</taxon>
        <taxon>Pseudomonadaceae</taxon>
        <taxon>Pseudomonas</taxon>
    </lineage>
</organism>
<evidence type="ECO:0000313" key="1">
    <source>
        <dbReference type="EMBL" id="MEJ5863212.1"/>
    </source>
</evidence>
<name>A0ABU8QRB7_9PSED</name>
<proteinExistence type="predicted"/>
<dbReference type="InterPro" id="IPR028056">
    <property type="entry name" value="Colicin_M"/>
</dbReference>
<dbReference type="RefSeq" id="WP_339598894.1">
    <property type="nucleotide sequence ID" value="NZ_JBBHLC010000015.1"/>
</dbReference>
<evidence type="ECO:0000313" key="2">
    <source>
        <dbReference type="Proteomes" id="UP001380290"/>
    </source>
</evidence>
<dbReference type="Pfam" id="PF14859">
    <property type="entry name" value="Colicin_M"/>
    <property type="match status" value="1"/>
</dbReference>
<comment type="caution">
    <text evidence="1">The sequence shown here is derived from an EMBL/GenBank/DDBJ whole genome shotgun (WGS) entry which is preliminary data.</text>
</comment>
<reference evidence="1 2" key="1">
    <citation type="submission" date="2024-02" db="EMBL/GenBank/DDBJ databases">
        <title>Identification of pathogenicity and growth-promoting function of Pseudomonas putida variant.</title>
        <authorList>
            <person name="Sun J."/>
        </authorList>
    </citation>
    <scope>NUCLEOTIDE SEQUENCE [LARGE SCALE GENOMIC DNA]</scope>
    <source>
        <strain evidence="1 2">A03</strain>
    </source>
</reference>
<dbReference type="Gene3D" id="1.10.150.880">
    <property type="match status" value="1"/>
</dbReference>
<dbReference type="EMBL" id="JBBHLC010000015">
    <property type="protein sequence ID" value="MEJ5863212.1"/>
    <property type="molecule type" value="Genomic_DNA"/>
</dbReference>
<dbReference type="Gene3D" id="3.30.450.400">
    <property type="entry name" value="Colicin M, catalytic domain"/>
    <property type="match status" value="1"/>
</dbReference>
<sequence length="276" mass="29906">MQVELSPTYVTPYPEVANGGPGTYTGSVINAGQSYPSGMPNPIGSSFLLRMNQYCSPNCLATFQSQAIRDKFGIQTITELRSLAAIDQKESEGKSQTKTFKQVAADIMANPRIHEGLVKYPKVNRVFSGNIFTPFHALAHAMFGGGVQATYPIGNIGLNVDLLKVPDFMAALHGGRPVGITSLDISFPHNTLNDSGATGLTLGFITLRLVGRIEKNSSGSWVFIGEIRAFNDTYDANPSTHRNWLGEELTKLLAKFPMTPYEVVISGSIPVRFSAM</sequence>
<accession>A0ABU8QRB7</accession>
<keyword evidence="2" id="KW-1185">Reference proteome</keyword>